<dbReference type="EMBL" id="SDRB02010011">
    <property type="protein sequence ID" value="THG07410.1"/>
    <property type="molecule type" value="Genomic_DNA"/>
</dbReference>
<evidence type="ECO:0000256" key="7">
    <source>
        <dbReference type="ARBA" id="ARBA00023136"/>
    </source>
</evidence>
<reference evidence="10 11" key="1">
    <citation type="journal article" date="2018" name="Proc. Natl. Acad. Sci. U.S.A.">
        <title>Draft genome sequence of Camellia sinensis var. sinensis provides insights into the evolution of the tea genome and tea quality.</title>
        <authorList>
            <person name="Wei C."/>
            <person name="Yang H."/>
            <person name="Wang S."/>
            <person name="Zhao J."/>
            <person name="Liu C."/>
            <person name="Gao L."/>
            <person name="Xia E."/>
            <person name="Lu Y."/>
            <person name="Tai Y."/>
            <person name="She G."/>
            <person name="Sun J."/>
            <person name="Cao H."/>
            <person name="Tong W."/>
            <person name="Gao Q."/>
            <person name="Li Y."/>
            <person name="Deng W."/>
            <person name="Jiang X."/>
            <person name="Wang W."/>
            <person name="Chen Q."/>
            <person name="Zhang S."/>
            <person name="Li H."/>
            <person name="Wu J."/>
            <person name="Wang P."/>
            <person name="Li P."/>
            <person name="Shi C."/>
            <person name="Zheng F."/>
            <person name="Jian J."/>
            <person name="Huang B."/>
            <person name="Shan D."/>
            <person name="Shi M."/>
            <person name="Fang C."/>
            <person name="Yue Y."/>
            <person name="Li F."/>
            <person name="Li D."/>
            <person name="Wei S."/>
            <person name="Han B."/>
            <person name="Jiang C."/>
            <person name="Yin Y."/>
            <person name="Xia T."/>
            <person name="Zhang Z."/>
            <person name="Bennetzen J.L."/>
            <person name="Zhao S."/>
            <person name="Wan X."/>
        </authorList>
    </citation>
    <scope>NUCLEOTIDE SEQUENCE [LARGE SCALE GENOMIC DNA]</scope>
    <source>
        <strain evidence="11">cv. Shuchazao</strain>
        <tissue evidence="10">Leaf</tissue>
    </source>
</reference>
<keyword evidence="4 8" id="KW-1003">Cell membrane</keyword>
<gene>
    <name evidence="10" type="ORF">TEA_025523</name>
</gene>
<dbReference type="PANTHER" id="PTHR36488:SF8">
    <property type="entry name" value="CASP-LIKE PROTEIN 1U1"/>
    <property type="match status" value="1"/>
</dbReference>
<dbReference type="Pfam" id="PF04535">
    <property type="entry name" value="CASP_dom"/>
    <property type="match status" value="1"/>
</dbReference>
<evidence type="ECO:0000256" key="6">
    <source>
        <dbReference type="ARBA" id="ARBA00022989"/>
    </source>
</evidence>
<feature type="transmembrane region" description="Helical" evidence="8">
    <location>
        <begin position="25"/>
        <end position="45"/>
    </location>
</feature>
<dbReference type="NCBIfam" id="TIGR01569">
    <property type="entry name" value="A_tha_TIGR01569"/>
    <property type="match status" value="1"/>
</dbReference>
<evidence type="ECO:0000313" key="10">
    <source>
        <dbReference type="EMBL" id="THG07410.1"/>
    </source>
</evidence>
<comment type="subunit">
    <text evidence="3 8">Homodimer and heterodimers.</text>
</comment>
<keyword evidence="11" id="KW-1185">Reference proteome</keyword>
<organism evidence="10 11">
    <name type="scientific">Camellia sinensis var. sinensis</name>
    <name type="common">China tea</name>
    <dbReference type="NCBI Taxonomy" id="542762"/>
    <lineage>
        <taxon>Eukaryota</taxon>
        <taxon>Viridiplantae</taxon>
        <taxon>Streptophyta</taxon>
        <taxon>Embryophyta</taxon>
        <taxon>Tracheophyta</taxon>
        <taxon>Spermatophyta</taxon>
        <taxon>Magnoliopsida</taxon>
        <taxon>eudicotyledons</taxon>
        <taxon>Gunneridae</taxon>
        <taxon>Pentapetalae</taxon>
        <taxon>asterids</taxon>
        <taxon>Ericales</taxon>
        <taxon>Theaceae</taxon>
        <taxon>Camellia</taxon>
    </lineage>
</organism>
<dbReference type="GO" id="GO:0005886">
    <property type="term" value="C:plasma membrane"/>
    <property type="evidence" value="ECO:0007669"/>
    <property type="project" value="UniProtKB-SubCell"/>
</dbReference>
<evidence type="ECO:0000256" key="3">
    <source>
        <dbReference type="ARBA" id="ARBA00011489"/>
    </source>
</evidence>
<dbReference type="InterPro" id="IPR044173">
    <property type="entry name" value="CASPL"/>
</dbReference>
<sequence length="182" mass="19979">MDALEAKTKPNPTLNTSTSSLKTQICLKFLAIVSSLSALCIIFTSKQTIMLYGLQIDAKYSDDSSFKFLAAANVIVCVFSVVSLVVAVVLARECSDSNIYFYMFLHDLVVMLVMISGCAAASAIGKVSQYGNTHTGWLPICDHFARFCHRSTVAVILSYFSFLVYLLLTIFSANNLKNFIPV</sequence>
<evidence type="ECO:0000256" key="5">
    <source>
        <dbReference type="ARBA" id="ARBA00022692"/>
    </source>
</evidence>
<comment type="caution">
    <text evidence="10">The sequence shown here is derived from an EMBL/GenBank/DDBJ whole genome shotgun (WGS) entry which is preliminary data.</text>
</comment>
<name>A0A4S4DVP7_CAMSN</name>
<protein>
    <recommendedName>
        <fullName evidence="8">CASP-like protein</fullName>
    </recommendedName>
</protein>
<feature type="transmembrane region" description="Helical" evidence="8">
    <location>
        <begin position="153"/>
        <end position="173"/>
    </location>
</feature>
<evidence type="ECO:0000256" key="8">
    <source>
        <dbReference type="RuleBase" id="RU361233"/>
    </source>
</evidence>
<accession>A0A4S4DVP7</accession>
<dbReference type="AlphaFoldDB" id="A0A4S4DVP7"/>
<evidence type="ECO:0000256" key="1">
    <source>
        <dbReference type="ARBA" id="ARBA00004651"/>
    </source>
</evidence>
<feature type="domain" description="Casparian strip membrane protein" evidence="9">
    <location>
        <begin position="22"/>
        <end position="164"/>
    </location>
</feature>
<keyword evidence="5 8" id="KW-0812">Transmembrane</keyword>
<dbReference type="Proteomes" id="UP000306102">
    <property type="component" value="Unassembled WGS sequence"/>
</dbReference>
<evidence type="ECO:0000256" key="2">
    <source>
        <dbReference type="ARBA" id="ARBA00007651"/>
    </source>
</evidence>
<proteinExistence type="inferred from homology"/>
<feature type="transmembrane region" description="Helical" evidence="8">
    <location>
        <begin position="65"/>
        <end position="91"/>
    </location>
</feature>
<keyword evidence="7 8" id="KW-0472">Membrane</keyword>
<dbReference type="InterPro" id="IPR006702">
    <property type="entry name" value="CASP_dom"/>
</dbReference>
<keyword evidence="6 8" id="KW-1133">Transmembrane helix</keyword>
<comment type="subcellular location">
    <subcellularLocation>
        <location evidence="1 8">Cell membrane</location>
        <topology evidence="1 8">Multi-pass membrane protein</topology>
    </subcellularLocation>
</comment>
<evidence type="ECO:0000313" key="11">
    <source>
        <dbReference type="Proteomes" id="UP000306102"/>
    </source>
</evidence>
<feature type="transmembrane region" description="Helical" evidence="8">
    <location>
        <begin position="103"/>
        <end position="124"/>
    </location>
</feature>
<dbReference type="InterPro" id="IPR006459">
    <property type="entry name" value="CASP/CASPL"/>
</dbReference>
<evidence type="ECO:0000259" key="9">
    <source>
        <dbReference type="Pfam" id="PF04535"/>
    </source>
</evidence>
<comment type="similarity">
    <text evidence="2 8">Belongs to the Casparian strip membrane proteins (CASP) family.</text>
</comment>
<dbReference type="PANTHER" id="PTHR36488">
    <property type="entry name" value="CASP-LIKE PROTEIN 1U1"/>
    <property type="match status" value="1"/>
</dbReference>
<evidence type="ECO:0000256" key="4">
    <source>
        <dbReference type="ARBA" id="ARBA00022475"/>
    </source>
</evidence>